<feature type="compositionally biased region" description="Low complexity" evidence="1">
    <location>
        <begin position="246"/>
        <end position="262"/>
    </location>
</feature>
<accession>A0A366S9K3</accession>
<dbReference type="RefSeq" id="XP_031019896.1">
    <property type="nucleotide sequence ID" value="XM_031156064.1"/>
</dbReference>
<feature type="compositionally biased region" description="Pro residues" evidence="1">
    <location>
        <begin position="409"/>
        <end position="420"/>
    </location>
</feature>
<dbReference type="OrthoDB" id="5105085at2759"/>
<feature type="compositionally biased region" description="Polar residues" evidence="1">
    <location>
        <begin position="380"/>
        <end position="407"/>
    </location>
</feature>
<evidence type="ECO:0000313" key="4">
    <source>
        <dbReference type="Proteomes" id="UP000253153"/>
    </source>
</evidence>
<feature type="region of interest" description="Disordered" evidence="1">
    <location>
        <begin position="246"/>
        <end position="276"/>
    </location>
</feature>
<dbReference type="AlphaFoldDB" id="A0A366S9K3"/>
<keyword evidence="2" id="KW-1133">Transmembrane helix</keyword>
<dbReference type="GeneID" id="41991360"/>
<evidence type="ECO:0008006" key="5">
    <source>
        <dbReference type="Google" id="ProtNLM"/>
    </source>
</evidence>
<reference evidence="3 4" key="1">
    <citation type="submission" date="2018-06" db="EMBL/GenBank/DDBJ databases">
        <title>Fusarium incarnatum-equiseti species complex species 28.</title>
        <authorList>
            <person name="Gardiner D.M."/>
        </authorList>
    </citation>
    <scope>NUCLEOTIDE SEQUENCE [LARGE SCALE GENOMIC DNA]</scope>
    <source>
        <strain evidence="3 4">FIESC_28</strain>
    </source>
</reference>
<name>A0A366S9K3_9HYPO</name>
<dbReference type="EMBL" id="QKXC01000040">
    <property type="protein sequence ID" value="RBR25305.1"/>
    <property type="molecule type" value="Genomic_DNA"/>
</dbReference>
<keyword evidence="2" id="KW-0812">Transmembrane</keyword>
<evidence type="ECO:0000256" key="2">
    <source>
        <dbReference type="SAM" id="Phobius"/>
    </source>
</evidence>
<keyword evidence="4" id="KW-1185">Reference proteome</keyword>
<protein>
    <recommendedName>
        <fullName evidence="5">Mid2 domain-containing protein</fullName>
    </recommendedName>
</protein>
<sequence length="463" mass="50079">MLNSSYRIPYSIWCLAVFLFTSSGFSSIGKFEESLESLNITDQEEVQLFVKEWPFLLGNLGFTAASKTVGSTVLDNRWAVQGLHSAAVRRKTFGAAWIQELRNVAEEEVLAVALQTRSVAVDQKPEAKGLVVTKTKVATKTLVHALIRYATTTVESVSTKETTIYVTVTRDATDDTTSGEETKGLAHRVKRTLPSSPVATQRDRSHGRLPVSKTQQPINIRPVESLNALAEGLARRGVPIQRRATPTTTIEQTEEATTTITETETETEWTTEYTTSVTTESHTVTVIAYKGSKTTITLDKAEGTGDSVTEGPGSGSGGPSKGTIIGAAVGGAVAVILIAVLAFVLRKRRRPATNEARTVSQVYAVTGHDDPSHKPPPILSTVSSPAEQGSGSRNTWASSPQQDTMTGFSPPPEYRTPPPGELGRTQWAHEMPSSPQQGPPQELYNREYMGDLGLPEMRGQQRG</sequence>
<comment type="caution">
    <text evidence="3">The sequence shown here is derived from an EMBL/GenBank/DDBJ whole genome shotgun (WGS) entry which is preliminary data.</text>
</comment>
<feature type="region of interest" description="Disordered" evidence="1">
    <location>
        <begin position="194"/>
        <end position="213"/>
    </location>
</feature>
<keyword evidence="2" id="KW-0472">Membrane</keyword>
<evidence type="ECO:0000256" key="1">
    <source>
        <dbReference type="SAM" id="MobiDB-lite"/>
    </source>
</evidence>
<dbReference type="Proteomes" id="UP000253153">
    <property type="component" value="Unassembled WGS sequence"/>
</dbReference>
<feature type="transmembrane region" description="Helical" evidence="2">
    <location>
        <begin position="324"/>
        <end position="345"/>
    </location>
</feature>
<organism evidence="3 4">
    <name type="scientific">Fusarium coffeatum</name>
    <dbReference type="NCBI Taxonomy" id="231269"/>
    <lineage>
        <taxon>Eukaryota</taxon>
        <taxon>Fungi</taxon>
        <taxon>Dikarya</taxon>
        <taxon>Ascomycota</taxon>
        <taxon>Pezizomycotina</taxon>
        <taxon>Sordariomycetes</taxon>
        <taxon>Hypocreomycetidae</taxon>
        <taxon>Hypocreales</taxon>
        <taxon>Nectriaceae</taxon>
        <taxon>Fusarium</taxon>
        <taxon>Fusarium incarnatum-equiseti species complex</taxon>
    </lineage>
</organism>
<feature type="region of interest" description="Disordered" evidence="1">
    <location>
        <begin position="364"/>
        <end position="463"/>
    </location>
</feature>
<evidence type="ECO:0000313" key="3">
    <source>
        <dbReference type="EMBL" id="RBR25305.1"/>
    </source>
</evidence>
<proteinExistence type="predicted"/>
<gene>
    <name evidence="3" type="ORF">FIESC28_01914</name>
</gene>